<dbReference type="PANTHER" id="PTHR10696:SF21">
    <property type="entry name" value="TAUD_TFDA-LIKE DOMAIN-CONTAINING PROTEIN"/>
    <property type="match status" value="1"/>
</dbReference>
<feature type="domain" description="TauD/TfdA-like" evidence="3">
    <location>
        <begin position="29"/>
        <end position="320"/>
    </location>
</feature>
<sequence length="328" mass="37118">MAVHFGSIAEQKTIDGRVFPLVISPDESQQGFSQQQFNSWIAQNKSQLHELLISHGALLFRGFPVDDSEAFEVMLDHSDYTNMEYVGGAAPRTQVTKTRVITANEAPASEKIPFHHEMAQVPKPPGYIFFYCDIAAQSGGATSILHSAEIYRAFEAIDPEFAQKIEREGVRYIRVMPEQTDNSSPIGRSWKETFIVDNKEQAEERLKEAGMDWEWLENGDLKTITKTLDAIRFDDEIERKVFFNAMVAVYTGWNDSRNSGETAVVTGSGERLDKSVIEKTKSAMNELCVNFPWQHSDVLWINNHTVLHARQSFEGPRRILASIAIKED</sequence>
<reference evidence="4 5" key="1">
    <citation type="submission" date="2018-09" db="EMBL/GenBank/DDBJ databases">
        <authorList>
            <person name="Wang Z."/>
        </authorList>
    </citation>
    <scope>NUCLEOTIDE SEQUENCE [LARGE SCALE GENOMIC DNA]</scope>
    <source>
        <strain evidence="4 5">ALS 81</strain>
    </source>
</reference>
<keyword evidence="5" id="KW-1185">Reference proteome</keyword>
<dbReference type="OrthoDB" id="9769888at2"/>
<dbReference type="SUPFAM" id="SSF51197">
    <property type="entry name" value="Clavaminate synthase-like"/>
    <property type="match status" value="1"/>
</dbReference>
<dbReference type="PANTHER" id="PTHR10696">
    <property type="entry name" value="GAMMA-BUTYROBETAINE HYDROXYLASE-RELATED"/>
    <property type="match status" value="1"/>
</dbReference>
<evidence type="ECO:0000259" key="3">
    <source>
        <dbReference type="Pfam" id="PF02668"/>
    </source>
</evidence>
<dbReference type="InterPro" id="IPR050411">
    <property type="entry name" value="AlphaKG_dependent_hydroxylases"/>
</dbReference>
<evidence type="ECO:0000256" key="1">
    <source>
        <dbReference type="ARBA" id="ARBA00001954"/>
    </source>
</evidence>
<protein>
    <recommendedName>
        <fullName evidence="3">TauD/TfdA-like domain-containing protein</fullName>
    </recommendedName>
</protein>
<dbReference type="InterPro" id="IPR003819">
    <property type="entry name" value="TauD/TfdA-like"/>
</dbReference>
<evidence type="ECO:0000313" key="5">
    <source>
        <dbReference type="Proteomes" id="UP000286482"/>
    </source>
</evidence>
<proteinExistence type="predicted"/>
<dbReference type="AlphaFoldDB" id="A0A420E7C7"/>
<comment type="caution">
    <text evidence="4">The sequence shown here is derived from an EMBL/GenBank/DDBJ whole genome shotgun (WGS) entry which is preliminary data.</text>
</comment>
<keyword evidence="2" id="KW-0560">Oxidoreductase</keyword>
<gene>
    <name evidence="4" type="ORF">DBZ36_16680</name>
</gene>
<dbReference type="EMBL" id="RAQO01000009">
    <property type="protein sequence ID" value="RKF14299.1"/>
    <property type="molecule type" value="Genomic_DNA"/>
</dbReference>
<dbReference type="InterPro" id="IPR042098">
    <property type="entry name" value="TauD-like_sf"/>
</dbReference>
<comment type="cofactor">
    <cofactor evidence="1">
        <name>Fe(2+)</name>
        <dbReference type="ChEBI" id="CHEBI:29033"/>
    </cofactor>
</comment>
<dbReference type="GO" id="GO:0016706">
    <property type="term" value="F:2-oxoglutarate-dependent dioxygenase activity"/>
    <property type="evidence" value="ECO:0007669"/>
    <property type="project" value="UniProtKB-ARBA"/>
</dbReference>
<accession>A0A420E7C7</accession>
<dbReference type="Pfam" id="PF02668">
    <property type="entry name" value="TauD"/>
    <property type="match status" value="1"/>
</dbReference>
<dbReference type="Proteomes" id="UP000286482">
    <property type="component" value="Unassembled WGS sequence"/>
</dbReference>
<dbReference type="Gene3D" id="3.60.130.10">
    <property type="entry name" value="Clavaminate synthase-like"/>
    <property type="match status" value="1"/>
</dbReference>
<name>A0A420E7C7_9ALTE</name>
<evidence type="ECO:0000313" key="4">
    <source>
        <dbReference type="EMBL" id="RKF14299.1"/>
    </source>
</evidence>
<evidence type="ECO:0000256" key="2">
    <source>
        <dbReference type="ARBA" id="ARBA00023002"/>
    </source>
</evidence>
<organism evidence="4 5">
    <name type="scientific">Alginatibacterium sediminis</name>
    <dbReference type="NCBI Taxonomy" id="2164068"/>
    <lineage>
        <taxon>Bacteria</taxon>
        <taxon>Pseudomonadati</taxon>
        <taxon>Pseudomonadota</taxon>
        <taxon>Gammaproteobacteria</taxon>
        <taxon>Alteromonadales</taxon>
        <taxon>Alteromonadaceae</taxon>
        <taxon>Alginatibacterium</taxon>
    </lineage>
</organism>
<dbReference type="RefSeq" id="WP_120356110.1">
    <property type="nucleotide sequence ID" value="NZ_RAQO01000009.1"/>
</dbReference>